<dbReference type="Gene3D" id="1.20.1250.20">
    <property type="entry name" value="MFS general substrate transporter like domains"/>
    <property type="match status" value="2"/>
</dbReference>
<dbReference type="GO" id="GO:0005886">
    <property type="term" value="C:plasma membrane"/>
    <property type="evidence" value="ECO:0007669"/>
    <property type="project" value="UniProtKB-SubCell"/>
</dbReference>
<evidence type="ECO:0000256" key="2">
    <source>
        <dbReference type="ARBA" id="ARBA00022692"/>
    </source>
</evidence>
<dbReference type="PANTHER" id="PTHR23542:SF1">
    <property type="entry name" value="MAJOR FACILITATOR SUPERFAMILY (MFS) PROFILE DOMAIN-CONTAINING PROTEIN"/>
    <property type="match status" value="1"/>
</dbReference>
<feature type="region of interest" description="Disordered" evidence="5">
    <location>
        <begin position="417"/>
        <end position="484"/>
    </location>
</feature>
<gene>
    <name evidence="8" type="ORF">H9786_09495</name>
</gene>
<evidence type="ECO:0000259" key="7">
    <source>
        <dbReference type="PROSITE" id="PS50850"/>
    </source>
</evidence>
<reference evidence="8" key="2">
    <citation type="submission" date="2021-04" db="EMBL/GenBank/DDBJ databases">
        <authorList>
            <person name="Gilroy R."/>
        </authorList>
    </citation>
    <scope>NUCLEOTIDE SEQUENCE</scope>
    <source>
        <strain evidence="8">ChiHjej13B12-24818</strain>
    </source>
</reference>
<evidence type="ECO:0000313" key="9">
    <source>
        <dbReference type="Proteomes" id="UP000823823"/>
    </source>
</evidence>
<sequence>MSTQQTSPAQQAPTTVRGAAGTAYFPIAFIARFPFAMMVVGTLTLVVSARGSIALGGLNAAVVGLGSALVGPLLGAAADRMGQRPVILLAGIVNSLVLIAMAAVAFSSLPDAAVLAVGFLIGASSPQIGPLSRSRLLQLILHELPSQRRARSLSGTMGYESAADETAFVFGPVLVGLLATTMNPAAPMIGAAVLTLVFVTAFALHPTARLAGPTAEDGSVTQGPARELFGLAVLVLVAGSLGVGLFFGTVLTSLTAFLEATGDGESAGLVYGVMGVGSTVLALSMALLPERFRLWARWLASSTLMLAAMIAFALAGGLPGVVAAMALAGIGVGPTVVTVFSLAAERSPQGRSSTVMTMVGSGTIVGQSAGSALTGEVAESGGVQAAMWLPVAAAALVLLAALINALTCRRTPRDSRIETLSAPDSPHPASPHGAPHQPSARHTPDDDADDADTEGAVDAEDADGTAEPMSQKTLTFTQHPAEHP</sequence>
<organism evidence="8 9">
    <name type="scientific">Candidatus Brachybacterium merdavium</name>
    <dbReference type="NCBI Taxonomy" id="2838513"/>
    <lineage>
        <taxon>Bacteria</taxon>
        <taxon>Bacillati</taxon>
        <taxon>Actinomycetota</taxon>
        <taxon>Actinomycetes</taxon>
        <taxon>Micrococcales</taxon>
        <taxon>Dermabacteraceae</taxon>
        <taxon>Brachybacterium</taxon>
    </lineage>
</organism>
<evidence type="ECO:0000256" key="5">
    <source>
        <dbReference type="SAM" id="MobiDB-lite"/>
    </source>
</evidence>
<dbReference type="EMBL" id="DWZH01000069">
    <property type="protein sequence ID" value="HJB10746.1"/>
    <property type="molecule type" value="Genomic_DNA"/>
</dbReference>
<evidence type="ECO:0000256" key="1">
    <source>
        <dbReference type="ARBA" id="ARBA00004651"/>
    </source>
</evidence>
<proteinExistence type="predicted"/>
<feature type="transmembrane region" description="Helical" evidence="6">
    <location>
        <begin position="295"/>
        <end position="315"/>
    </location>
</feature>
<protein>
    <submittedName>
        <fullName evidence="8">MFS transporter</fullName>
    </submittedName>
</protein>
<evidence type="ECO:0000313" key="8">
    <source>
        <dbReference type="EMBL" id="HJB10746.1"/>
    </source>
</evidence>
<dbReference type="GO" id="GO:0022857">
    <property type="term" value="F:transmembrane transporter activity"/>
    <property type="evidence" value="ECO:0007669"/>
    <property type="project" value="InterPro"/>
</dbReference>
<feature type="transmembrane region" description="Helical" evidence="6">
    <location>
        <begin position="268"/>
        <end position="288"/>
    </location>
</feature>
<evidence type="ECO:0000256" key="6">
    <source>
        <dbReference type="SAM" id="Phobius"/>
    </source>
</evidence>
<feature type="compositionally biased region" description="Acidic residues" evidence="5">
    <location>
        <begin position="446"/>
        <end position="464"/>
    </location>
</feature>
<accession>A0A9D2RPL7</accession>
<comment type="subcellular location">
    <subcellularLocation>
        <location evidence="1">Cell membrane</location>
        <topology evidence="1">Multi-pass membrane protein</topology>
    </subcellularLocation>
</comment>
<feature type="transmembrane region" description="Helical" evidence="6">
    <location>
        <begin position="21"/>
        <end position="47"/>
    </location>
</feature>
<reference evidence="8" key="1">
    <citation type="journal article" date="2021" name="PeerJ">
        <title>Extensive microbial diversity within the chicken gut microbiome revealed by metagenomics and culture.</title>
        <authorList>
            <person name="Gilroy R."/>
            <person name="Ravi A."/>
            <person name="Getino M."/>
            <person name="Pursley I."/>
            <person name="Horton D.L."/>
            <person name="Alikhan N.F."/>
            <person name="Baker D."/>
            <person name="Gharbi K."/>
            <person name="Hall N."/>
            <person name="Watson M."/>
            <person name="Adriaenssens E.M."/>
            <person name="Foster-Nyarko E."/>
            <person name="Jarju S."/>
            <person name="Secka A."/>
            <person name="Antonio M."/>
            <person name="Oren A."/>
            <person name="Chaudhuri R.R."/>
            <person name="La Ragione R."/>
            <person name="Hildebrand F."/>
            <person name="Pallen M.J."/>
        </authorList>
    </citation>
    <scope>NUCLEOTIDE SEQUENCE</scope>
    <source>
        <strain evidence="8">ChiHjej13B12-24818</strain>
    </source>
</reference>
<dbReference type="SUPFAM" id="SSF103473">
    <property type="entry name" value="MFS general substrate transporter"/>
    <property type="match status" value="1"/>
</dbReference>
<keyword evidence="2 6" id="KW-0812">Transmembrane</keyword>
<feature type="transmembrane region" description="Helical" evidence="6">
    <location>
        <begin position="53"/>
        <end position="74"/>
    </location>
</feature>
<feature type="domain" description="Major facilitator superfamily (MFS) profile" evidence="7">
    <location>
        <begin position="228"/>
        <end position="484"/>
    </location>
</feature>
<dbReference type="Proteomes" id="UP000823823">
    <property type="component" value="Unassembled WGS sequence"/>
</dbReference>
<keyword evidence="3 6" id="KW-1133">Transmembrane helix</keyword>
<feature type="transmembrane region" description="Helical" evidence="6">
    <location>
        <begin position="355"/>
        <end position="373"/>
    </location>
</feature>
<name>A0A9D2RPL7_9MICO</name>
<feature type="transmembrane region" description="Helical" evidence="6">
    <location>
        <begin position="185"/>
        <end position="207"/>
    </location>
</feature>
<dbReference type="InterPro" id="IPR036259">
    <property type="entry name" value="MFS_trans_sf"/>
</dbReference>
<dbReference type="AlphaFoldDB" id="A0A9D2RPL7"/>
<feature type="compositionally biased region" description="Low complexity" evidence="5">
    <location>
        <begin position="430"/>
        <end position="440"/>
    </location>
</feature>
<evidence type="ECO:0000256" key="3">
    <source>
        <dbReference type="ARBA" id="ARBA00022989"/>
    </source>
</evidence>
<dbReference type="InterPro" id="IPR011701">
    <property type="entry name" value="MFS"/>
</dbReference>
<feature type="transmembrane region" description="Helical" evidence="6">
    <location>
        <begin position="385"/>
        <end position="406"/>
    </location>
</feature>
<feature type="transmembrane region" description="Helical" evidence="6">
    <location>
        <begin position="321"/>
        <end position="343"/>
    </location>
</feature>
<evidence type="ECO:0000256" key="4">
    <source>
        <dbReference type="ARBA" id="ARBA00023136"/>
    </source>
</evidence>
<dbReference type="Pfam" id="PF07690">
    <property type="entry name" value="MFS_1"/>
    <property type="match status" value="1"/>
</dbReference>
<comment type="caution">
    <text evidence="8">The sequence shown here is derived from an EMBL/GenBank/DDBJ whole genome shotgun (WGS) entry which is preliminary data.</text>
</comment>
<keyword evidence="4 6" id="KW-0472">Membrane</keyword>
<feature type="compositionally biased region" description="Polar residues" evidence="5">
    <location>
        <begin position="468"/>
        <end position="478"/>
    </location>
</feature>
<dbReference type="PROSITE" id="PS50850">
    <property type="entry name" value="MFS"/>
    <property type="match status" value="1"/>
</dbReference>
<dbReference type="InterPro" id="IPR020846">
    <property type="entry name" value="MFS_dom"/>
</dbReference>
<feature type="transmembrane region" description="Helical" evidence="6">
    <location>
        <begin position="86"/>
        <end position="106"/>
    </location>
</feature>
<feature type="transmembrane region" description="Helical" evidence="6">
    <location>
        <begin position="228"/>
        <end position="248"/>
    </location>
</feature>
<dbReference type="PANTHER" id="PTHR23542">
    <property type="match status" value="1"/>
</dbReference>